<dbReference type="EMBL" id="BK015029">
    <property type="protein sequence ID" value="DAD87856.1"/>
    <property type="molecule type" value="Genomic_DNA"/>
</dbReference>
<protein>
    <submittedName>
        <fullName evidence="1">Uncharacterized protein</fullName>
    </submittedName>
</protein>
<proteinExistence type="predicted"/>
<name>A0A8S5N058_9CAUD</name>
<organism evidence="1">
    <name type="scientific">Siphoviridae sp. ct43U4</name>
    <dbReference type="NCBI Taxonomy" id="2826285"/>
    <lineage>
        <taxon>Viruses</taxon>
        <taxon>Duplodnaviria</taxon>
        <taxon>Heunggongvirae</taxon>
        <taxon>Uroviricota</taxon>
        <taxon>Caudoviricetes</taxon>
    </lineage>
</organism>
<evidence type="ECO:0000313" key="1">
    <source>
        <dbReference type="EMBL" id="DAD87856.1"/>
    </source>
</evidence>
<sequence length="126" mass="14514">MGKNTDFIKADLNGTISLDAESPIYKALFPEHYMAIAVFKNMGDGSGFEKLQEISFNDVMEFLENIIVMLSAFKFFKFDMVDYMILHDYVKVLFFKNPITKVEIRVALCGFKTDLRDLKATYDEPV</sequence>
<reference evidence="1" key="1">
    <citation type="journal article" date="2021" name="Proc. Natl. Acad. Sci. U.S.A.">
        <title>A Catalog of Tens of Thousands of Viruses from Human Metagenomes Reveals Hidden Associations with Chronic Diseases.</title>
        <authorList>
            <person name="Tisza M.J."/>
            <person name="Buck C.B."/>
        </authorList>
    </citation>
    <scope>NUCLEOTIDE SEQUENCE</scope>
    <source>
        <strain evidence="1">Ct43U4</strain>
    </source>
</reference>
<accession>A0A8S5N058</accession>